<organism evidence="3 4">
    <name type="scientific">Aequitasia blattaphilus</name>
    <dbReference type="NCBI Taxonomy" id="2949332"/>
    <lineage>
        <taxon>Bacteria</taxon>
        <taxon>Bacillati</taxon>
        <taxon>Bacillota</taxon>
        <taxon>Clostridia</taxon>
        <taxon>Lachnospirales</taxon>
        <taxon>Lachnospiraceae</taxon>
        <taxon>Aequitasia</taxon>
    </lineage>
</organism>
<keyword evidence="1" id="KW-0051">Antiviral defense</keyword>
<dbReference type="EMBL" id="JAMZFW010000007">
    <property type="protein sequence ID" value="MCP1102034.1"/>
    <property type="molecule type" value="Genomic_DNA"/>
</dbReference>
<sequence length="237" mass="27530">MSDNIRIKIRLQSNLYIGGAPSAFEIGGIDQTTVVDQEGFPYIPASTLKGAFRNIVHQEQSENEKKIAKLYRDYIQKMKTDNIALIRNSVEKEELERIEQRYEIYLDEDMPLSEYIFGMKGFNNTPKLLFDDFKLSNDFRNVKQCFSIDMKAEIKNEDNKILSNPRTYKVARCGLEFEGMIRFYKIESLSESANQICRKNIIANLKKFNEGVYRLGNSKSRGYGRIEVIIEEQEGME</sequence>
<evidence type="ECO:0000313" key="4">
    <source>
        <dbReference type="Proteomes" id="UP001523566"/>
    </source>
</evidence>
<evidence type="ECO:0000259" key="2">
    <source>
        <dbReference type="Pfam" id="PF03787"/>
    </source>
</evidence>
<accession>A0ABT1E870</accession>
<reference evidence="3 4" key="1">
    <citation type="journal article" date="2022" name="Genome Biol. Evol.">
        <title>Host diet, physiology and behaviors set the stage for Lachnospiraceae cladogenesis.</title>
        <authorList>
            <person name="Vera-Ponce De Leon A."/>
            <person name="Schneider M."/>
            <person name="Jahnes B.C."/>
            <person name="Sadowski V."/>
            <person name="Camuy-Velez L.A."/>
            <person name="Duan J."/>
            <person name="Sabree Z.L."/>
        </authorList>
    </citation>
    <scope>NUCLEOTIDE SEQUENCE [LARGE SCALE GENOMIC DNA]</scope>
    <source>
        <strain evidence="3 4">PAL113</strain>
    </source>
</reference>
<dbReference type="PANTHER" id="PTHR35579">
    <property type="entry name" value="CRISPR SYSTEM CMS ENDORIBONUCLEASE CSM3"/>
    <property type="match status" value="1"/>
</dbReference>
<gene>
    <name evidence="3" type="ORF">NK125_06335</name>
</gene>
<name>A0ABT1E870_9FIRM</name>
<protein>
    <submittedName>
        <fullName evidence="3">RAMP superfamily CRISPR-associated protein</fullName>
    </submittedName>
</protein>
<dbReference type="InterPro" id="IPR052216">
    <property type="entry name" value="CRISPR_Csm3_endoribonuclease"/>
</dbReference>
<comment type="caution">
    <text evidence="3">The sequence shown here is derived from an EMBL/GenBank/DDBJ whole genome shotgun (WGS) entry which is preliminary data.</text>
</comment>
<keyword evidence="4" id="KW-1185">Reference proteome</keyword>
<dbReference type="RefSeq" id="WP_262065822.1">
    <property type="nucleotide sequence ID" value="NZ_JAMXOD010000007.1"/>
</dbReference>
<dbReference type="PANTHER" id="PTHR35579:SF3">
    <property type="entry name" value="CRISPR SYSTEM CMS ENDORIBONUCLEASE CSM3"/>
    <property type="match status" value="1"/>
</dbReference>
<proteinExistence type="predicted"/>
<evidence type="ECO:0000256" key="1">
    <source>
        <dbReference type="ARBA" id="ARBA00023118"/>
    </source>
</evidence>
<dbReference type="Proteomes" id="UP001523566">
    <property type="component" value="Unassembled WGS sequence"/>
</dbReference>
<dbReference type="Pfam" id="PF03787">
    <property type="entry name" value="RAMPs"/>
    <property type="match status" value="1"/>
</dbReference>
<feature type="domain" description="CRISPR type III-associated protein" evidence="2">
    <location>
        <begin position="8"/>
        <end position="227"/>
    </location>
</feature>
<evidence type="ECO:0000313" key="3">
    <source>
        <dbReference type="EMBL" id="MCP1102034.1"/>
    </source>
</evidence>
<dbReference type="InterPro" id="IPR005537">
    <property type="entry name" value="RAMP_III_fam"/>
</dbReference>